<evidence type="ECO:0000313" key="2">
    <source>
        <dbReference type="Proteomes" id="UP000824120"/>
    </source>
</evidence>
<dbReference type="PANTHER" id="PTHR32108:SF9">
    <property type="entry name" value="REVERSE TRANSCRIPTASE RNASE H-LIKE DOMAIN-CONTAINING PROTEIN"/>
    <property type="match status" value="1"/>
</dbReference>
<sequence length="358" mass="39979">MTDKDDFNVAANIMIPIENPEGSRNMINIQNGEKMAHMEQELEILREELCQVRDLAKLRLPLSLISRRLSTSQNLTFQISRKKLNTLLLTILGAHVAAPYEPHVPPVYAAGAPTFTMPAVSMVALQAASRAIQSGYIGGIKKKRENVSAVTYQPGGPPHRYPNNPQIAAHTSYVPVYNTQPHYNPPRAPAYQNPPRPYVPVQAPIHQNRPAYTPRPRPNPEARNARAYTPIAEPYAQLFERLRTAEVLQPVEGKIPDPIPRNFDENKRCAYHSGVESLIRRGVIKCTPAPPNVNNNPLPNHENREVNMATLDDEYGTPDYPSIDEAYAMTSSAQPVISVQLREPLTVQTYLPRVVVTL</sequence>
<dbReference type="PANTHER" id="PTHR32108">
    <property type="entry name" value="DNA-DIRECTED RNA POLYMERASE SUBUNIT ALPHA"/>
    <property type="match status" value="1"/>
</dbReference>
<accession>A0A9J6A5I8</accession>
<protein>
    <submittedName>
        <fullName evidence="1">Uncharacterized protein</fullName>
    </submittedName>
</protein>
<keyword evidence="2" id="KW-1185">Reference proteome</keyword>
<comment type="caution">
    <text evidence="1">The sequence shown here is derived from an EMBL/GenBank/DDBJ whole genome shotgun (WGS) entry which is preliminary data.</text>
</comment>
<reference evidence="1 2" key="1">
    <citation type="submission" date="2020-09" db="EMBL/GenBank/DDBJ databases">
        <title>De no assembly of potato wild relative species, Solanum commersonii.</title>
        <authorList>
            <person name="Cho K."/>
        </authorList>
    </citation>
    <scope>NUCLEOTIDE SEQUENCE [LARGE SCALE GENOMIC DNA]</scope>
    <source>
        <strain evidence="1">LZ3.2</strain>
        <tissue evidence="1">Leaf</tissue>
    </source>
</reference>
<dbReference type="Proteomes" id="UP000824120">
    <property type="component" value="Chromosome 2"/>
</dbReference>
<organism evidence="1 2">
    <name type="scientific">Solanum commersonii</name>
    <name type="common">Commerson's wild potato</name>
    <name type="synonym">Commerson's nightshade</name>
    <dbReference type="NCBI Taxonomy" id="4109"/>
    <lineage>
        <taxon>Eukaryota</taxon>
        <taxon>Viridiplantae</taxon>
        <taxon>Streptophyta</taxon>
        <taxon>Embryophyta</taxon>
        <taxon>Tracheophyta</taxon>
        <taxon>Spermatophyta</taxon>
        <taxon>Magnoliopsida</taxon>
        <taxon>eudicotyledons</taxon>
        <taxon>Gunneridae</taxon>
        <taxon>Pentapetalae</taxon>
        <taxon>asterids</taxon>
        <taxon>lamiids</taxon>
        <taxon>Solanales</taxon>
        <taxon>Solanaceae</taxon>
        <taxon>Solanoideae</taxon>
        <taxon>Solaneae</taxon>
        <taxon>Solanum</taxon>
    </lineage>
</organism>
<evidence type="ECO:0000313" key="1">
    <source>
        <dbReference type="EMBL" id="KAG5619821.1"/>
    </source>
</evidence>
<proteinExistence type="predicted"/>
<dbReference type="EMBL" id="JACXVP010000002">
    <property type="protein sequence ID" value="KAG5619821.1"/>
    <property type="molecule type" value="Genomic_DNA"/>
</dbReference>
<name>A0A9J6A5I8_SOLCO</name>
<dbReference type="AlphaFoldDB" id="A0A9J6A5I8"/>
<gene>
    <name evidence="1" type="ORF">H5410_005039</name>
</gene>